<accession>A0ABQ6B075</accession>
<dbReference type="Proteomes" id="UP001156905">
    <property type="component" value="Unassembled WGS sequence"/>
</dbReference>
<evidence type="ECO:0000313" key="2">
    <source>
        <dbReference type="EMBL" id="GLR85926.1"/>
    </source>
</evidence>
<feature type="transmembrane region" description="Helical" evidence="1">
    <location>
        <begin position="163"/>
        <end position="188"/>
    </location>
</feature>
<feature type="transmembrane region" description="Helical" evidence="1">
    <location>
        <begin position="32"/>
        <end position="53"/>
    </location>
</feature>
<name>A0ABQ6B075_9BRAD</name>
<reference evidence="3" key="1">
    <citation type="journal article" date="2019" name="Int. J. Syst. Evol. Microbiol.">
        <title>The Global Catalogue of Microorganisms (GCM) 10K type strain sequencing project: providing services to taxonomists for standard genome sequencing and annotation.</title>
        <authorList>
            <consortium name="The Broad Institute Genomics Platform"/>
            <consortium name="The Broad Institute Genome Sequencing Center for Infectious Disease"/>
            <person name="Wu L."/>
            <person name="Ma J."/>
        </authorList>
    </citation>
    <scope>NUCLEOTIDE SEQUENCE [LARGE SCALE GENOMIC DNA]</scope>
    <source>
        <strain evidence="3">NBRC 102520</strain>
    </source>
</reference>
<feature type="transmembrane region" description="Helical" evidence="1">
    <location>
        <begin position="73"/>
        <end position="95"/>
    </location>
</feature>
<sequence>MVALFALAEAIVALGLIFRVATILLSSRARAVALGCVIASPFIALLASVATFGSKGFAVFLDRIGMLTESLPALYLPARMAWDPLVTIALFALYFLRWRRSMPSWKAWLTGSSLWLIWVLLPLAIDVGWTPGLMFLYILAIFTIGLPVHYVAPTIFESLFSGLNLLLFLTPIPGLLIVLVPSGILFTLRRREDASN</sequence>
<protein>
    <submittedName>
        <fullName evidence="2">Uncharacterized protein</fullName>
    </submittedName>
</protein>
<keyword evidence="1" id="KW-1133">Transmembrane helix</keyword>
<organism evidence="2 3">
    <name type="scientific">Bradyrhizobium iriomotense</name>
    <dbReference type="NCBI Taxonomy" id="441950"/>
    <lineage>
        <taxon>Bacteria</taxon>
        <taxon>Pseudomonadati</taxon>
        <taxon>Pseudomonadota</taxon>
        <taxon>Alphaproteobacteria</taxon>
        <taxon>Hyphomicrobiales</taxon>
        <taxon>Nitrobacteraceae</taxon>
        <taxon>Bradyrhizobium</taxon>
    </lineage>
</organism>
<comment type="caution">
    <text evidence="2">The sequence shown here is derived from an EMBL/GenBank/DDBJ whole genome shotgun (WGS) entry which is preliminary data.</text>
</comment>
<keyword evidence="1" id="KW-0812">Transmembrane</keyword>
<feature type="transmembrane region" description="Helical" evidence="1">
    <location>
        <begin position="107"/>
        <end position="125"/>
    </location>
</feature>
<feature type="transmembrane region" description="Helical" evidence="1">
    <location>
        <begin position="6"/>
        <end position="25"/>
    </location>
</feature>
<proteinExistence type="predicted"/>
<keyword evidence="1" id="KW-0472">Membrane</keyword>
<dbReference type="EMBL" id="BSOW01000008">
    <property type="protein sequence ID" value="GLR85926.1"/>
    <property type="molecule type" value="Genomic_DNA"/>
</dbReference>
<evidence type="ECO:0000256" key="1">
    <source>
        <dbReference type="SAM" id="Phobius"/>
    </source>
</evidence>
<gene>
    <name evidence="2" type="ORF">GCM10007857_26370</name>
</gene>
<keyword evidence="3" id="KW-1185">Reference proteome</keyword>
<evidence type="ECO:0000313" key="3">
    <source>
        <dbReference type="Proteomes" id="UP001156905"/>
    </source>
</evidence>
<feature type="transmembrane region" description="Helical" evidence="1">
    <location>
        <begin position="131"/>
        <end position="151"/>
    </location>
</feature>
<dbReference type="RefSeq" id="WP_284265700.1">
    <property type="nucleotide sequence ID" value="NZ_BSOW01000008.1"/>
</dbReference>